<protein>
    <submittedName>
        <fullName evidence="1">Uncharacterized protein</fullName>
    </submittedName>
</protein>
<keyword evidence="2" id="KW-1185">Reference proteome</keyword>
<dbReference type="Proteomes" id="UP000886520">
    <property type="component" value="Chromosome 17"/>
</dbReference>
<reference evidence="1" key="1">
    <citation type="submission" date="2021-01" db="EMBL/GenBank/DDBJ databases">
        <title>Adiantum capillus-veneris genome.</title>
        <authorList>
            <person name="Fang Y."/>
            <person name="Liao Q."/>
        </authorList>
    </citation>
    <scope>NUCLEOTIDE SEQUENCE</scope>
    <source>
        <strain evidence="1">H3</strain>
        <tissue evidence="1">Leaf</tissue>
    </source>
</reference>
<comment type="caution">
    <text evidence="1">The sequence shown here is derived from an EMBL/GenBank/DDBJ whole genome shotgun (WGS) entry which is preliminary data.</text>
</comment>
<accession>A0A9D4UGH3</accession>
<dbReference type="EMBL" id="JABFUD020000017">
    <property type="protein sequence ID" value="KAI5067461.1"/>
    <property type="molecule type" value="Genomic_DNA"/>
</dbReference>
<sequence length="83" mass="9043">MRCAEAVQDLEEAIGVGSEKSTVRRLLLPAHRTHHPTAVSIRRAAAGTGRPCSARRIMRQHGHCPPLVIHESLIGFRSASQQA</sequence>
<evidence type="ECO:0000313" key="1">
    <source>
        <dbReference type="EMBL" id="KAI5067461.1"/>
    </source>
</evidence>
<name>A0A9D4UGH3_ADICA</name>
<dbReference type="AlphaFoldDB" id="A0A9D4UGH3"/>
<evidence type="ECO:0000313" key="2">
    <source>
        <dbReference type="Proteomes" id="UP000886520"/>
    </source>
</evidence>
<proteinExistence type="predicted"/>
<gene>
    <name evidence="1" type="ORF">GOP47_0017989</name>
</gene>
<organism evidence="1 2">
    <name type="scientific">Adiantum capillus-veneris</name>
    <name type="common">Maidenhair fern</name>
    <dbReference type="NCBI Taxonomy" id="13818"/>
    <lineage>
        <taxon>Eukaryota</taxon>
        <taxon>Viridiplantae</taxon>
        <taxon>Streptophyta</taxon>
        <taxon>Embryophyta</taxon>
        <taxon>Tracheophyta</taxon>
        <taxon>Polypodiopsida</taxon>
        <taxon>Polypodiidae</taxon>
        <taxon>Polypodiales</taxon>
        <taxon>Pteridineae</taxon>
        <taxon>Pteridaceae</taxon>
        <taxon>Vittarioideae</taxon>
        <taxon>Adiantum</taxon>
    </lineage>
</organism>